<reference evidence="2 3" key="1">
    <citation type="journal article" date="2022" name="G3 (Bethesda)">
        <title>Whole-genome sequence and methylome profiling of the almond [Prunus dulcis (Mill.) D.A. Webb] cultivar 'Nonpareil'.</title>
        <authorList>
            <person name="D'Amico-Willman K.M."/>
            <person name="Ouma W.Z."/>
            <person name="Meulia T."/>
            <person name="Sideli G.M."/>
            <person name="Gradziel T.M."/>
            <person name="Fresnedo-Ramirez J."/>
        </authorList>
    </citation>
    <scope>NUCLEOTIDE SEQUENCE [LARGE SCALE GENOMIC DNA]</scope>
    <source>
        <strain evidence="2">Clone GOH B32 T37-40</strain>
    </source>
</reference>
<feature type="region of interest" description="Disordered" evidence="1">
    <location>
        <begin position="232"/>
        <end position="282"/>
    </location>
</feature>
<organism evidence="2 3">
    <name type="scientific">Prunus dulcis</name>
    <name type="common">Almond</name>
    <name type="synonym">Amygdalus dulcis</name>
    <dbReference type="NCBI Taxonomy" id="3755"/>
    <lineage>
        <taxon>Eukaryota</taxon>
        <taxon>Viridiplantae</taxon>
        <taxon>Streptophyta</taxon>
        <taxon>Embryophyta</taxon>
        <taxon>Tracheophyta</taxon>
        <taxon>Spermatophyta</taxon>
        <taxon>Magnoliopsida</taxon>
        <taxon>eudicotyledons</taxon>
        <taxon>Gunneridae</taxon>
        <taxon>Pentapetalae</taxon>
        <taxon>rosids</taxon>
        <taxon>fabids</taxon>
        <taxon>Rosales</taxon>
        <taxon>Rosaceae</taxon>
        <taxon>Amygdaloideae</taxon>
        <taxon>Amygdaleae</taxon>
        <taxon>Prunus</taxon>
    </lineage>
</organism>
<sequence length="282" mass="32707">MAEKQSKQQGKPPIRQLPATMIPVKIEQPSQVIPYPGYSPIQISNRYATLGSTVSNMRPNYQSALISSYDAFQVVTHSPTSSPIGHTKSSPYFPKSSQIHFLIEPCFNHLANPVKIAKSYFPPNFHYMPPHSSKSLKYYRDILLETQSLEMRPIKDRNYPNIILYHSMYIKSILSQSEWGEHPYYFKAFNSSLQYSYYDYIEAWHAIFLHQTKDFSHSWKIQVRIKRIDIQASQMNDEDDDDDASPKSQSSSSQPQNPSSQKDFTQKFCWVDYPDSQESRPI</sequence>
<keyword evidence="3" id="KW-1185">Reference proteome</keyword>
<feature type="compositionally biased region" description="Low complexity" evidence="1">
    <location>
        <begin position="246"/>
        <end position="263"/>
    </location>
</feature>
<gene>
    <name evidence="2" type="ORF">L3X38_031904</name>
</gene>
<dbReference type="Proteomes" id="UP001054821">
    <property type="component" value="Chromosome 6"/>
</dbReference>
<dbReference type="EMBL" id="JAJFAZ020000006">
    <property type="protein sequence ID" value="KAI5322832.1"/>
    <property type="molecule type" value="Genomic_DNA"/>
</dbReference>
<dbReference type="PANTHER" id="PTHR48434">
    <property type="entry name" value="(RAPE) HYPOTHETICAL PROTEIN"/>
    <property type="match status" value="1"/>
</dbReference>
<proteinExistence type="predicted"/>
<evidence type="ECO:0000313" key="2">
    <source>
        <dbReference type="EMBL" id="KAI5322832.1"/>
    </source>
</evidence>
<evidence type="ECO:0000313" key="3">
    <source>
        <dbReference type="Proteomes" id="UP001054821"/>
    </source>
</evidence>
<comment type="caution">
    <text evidence="2">The sequence shown here is derived from an EMBL/GenBank/DDBJ whole genome shotgun (WGS) entry which is preliminary data.</text>
</comment>
<name>A0AAD4VFA2_PRUDU</name>
<dbReference type="AlphaFoldDB" id="A0AAD4VFA2"/>
<protein>
    <submittedName>
        <fullName evidence="2">Uncharacterized protein</fullName>
    </submittedName>
</protein>
<evidence type="ECO:0000256" key="1">
    <source>
        <dbReference type="SAM" id="MobiDB-lite"/>
    </source>
</evidence>
<dbReference type="PANTHER" id="PTHR48434:SF1">
    <property type="entry name" value="(RAPE) HYPOTHETICAL PROTEIN"/>
    <property type="match status" value="1"/>
</dbReference>
<accession>A0AAD4VFA2</accession>